<dbReference type="GO" id="GO:0051082">
    <property type="term" value="F:unfolded protein binding"/>
    <property type="evidence" value="ECO:0007669"/>
    <property type="project" value="TreeGrafter"/>
</dbReference>
<dbReference type="PANTHER" id="PTHR43096:SF58">
    <property type="entry name" value="CHAPERONE DNAJ-DOMAIN SUPERFAMILY PROTEIN"/>
    <property type="match status" value="1"/>
</dbReference>
<evidence type="ECO:0000313" key="3">
    <source>
        <dbReference type="EMBL" id="RVX74809.1"/>
    </source>
</evidence>
<dbReference type="CDD" id="cd06257">
    <property type="entry name" value="DnaJ"/>
    <property type="match status" value="1"/>
</dbReference>
<dbReference type="InterPro" id="IPR001623">
    <property type="entry name" value="DnaJ_domain"/>
</dbReference>
<dbReference type="OrthoDB" id="4121328at2759"/>
<dbReference type="PROSITE" id="PS00636">
    <property type="entry name" value="DNAJ_1"/>
    <property type="match status" value="1"/>
</dbReference>
<comment type="caution">
    <text evidence="3">The sequence shown here is derived from an EMBL/GenBank/DDBJ whole genome shotgun (WGS) entry which is preliminary data.</text>
</comment>
<feature type="compositionally biased region" description="Basic and acidic residues" evidence="1">
    <location>
        <begin position="50"/>
        <end position="65"/>
    </location>
</feature>
<dbReference type="Gene3D" id="1.10.287.110">
    <property type="entry name" value="DnaJ domain"/>
    <property type="match status" value="1"/>
</dbReference>
<feature type="region of interest" description="Disordered" evidence="1">
    <location>
        <begin position="33"/>
        <end position="141"/>
    </location>
</feature>
<dbReference type="PROSITE" id="PS50076">
    <property type="entry name" value="DNAJ_2"/>
    <property type="match status" value="1"/>
</dbReference>
<dbReference type="EMBL" id="NAJM01000003">
    <property type="protein sequence ID" value="RVX74809.1"/>
    <property type="molecule type" value="Genomic_DNA"/>
</dbReference>
<feature type="compositionally biased region" description="Basic residues" evidence="1">
    <location>
        <begin position="127"/>
        <end position="141"/>
    </location>
</feature>
<proteinExistence type="predicted"/>
<evidence type="ECO:0000259" key="2">
    <source>
        <dbReference type="PROSITE" id="PS50076"/>
    </source>
</evidence>
<dbReference type="InterPro" id="IPR018253">
    <property type="entry name" value="DnaJ_domain_CS"/>
</dbReference>
<dbReference type="SMART" id="SM00271">
    <property type="entry name" value="DnaJ"/>
    <property type="match status" value="1"/>
</dbReference>
<gene>
    <name evidence="3" type="ORF">B0A52_01086</name>
</gene>
<reference evidence="3 4" key="1">
    <citation type="submission" date="2017-03" db="EMBL/GenBank/DDBJ databases">
        <title>Genomes of endolithic fungi from Antarctica.</title>
        <authorList>
            <person name="Coleine C."/>
            <person name="Masonjones S."/>
            <person name="Stajich J.E."/>
        </authorList>
    </citation>
    <scope>NUCLEOTIDE SEQUENCE [LARGE SCALE GENOMIC DNA]</scope>
    <source>
        <strain evidence="3 4">CCFEE 6314</strain>
    </source>
</reference>
<dbReference type="Proteomes" id="UP000288859">
    <property type="component" value="Unassembled WGS sequence"/>
</dbReference>
<feature type="domain" description="J" evidence="2">
    <location>
        <begin position="3"/>
        <end position="64"/>
    </location>
</feature>
<feature type="compositionally biased region" description="Basic residues" evidence="1">
    <location>
        <begin position="79"/>
        <end position="95"/>
    </location>
</feature>
<dbReference type="Pfam" id="PF00226">
    <property type="entry name" value="DnaJ"/>
    <property type="match status" value="1"/>
</dbReference>
<feature type="compositionally biased region" description="Basic and acidic residues" evidence="1">
    <location>
        <begin position="96"/>
        <end position="126"/>
    </location>
</feature>
<evidence type="ECO:0000256" key="1">
    <source>
        <dbReference type="SAM" id="MobiDB-lite"/>
    </source>
</evidence>
<accession>A0A438NGF5</accession>
<name>A0A438NGF5_EXOME</name>
<dbReference type="PANTHER" id="PTHR43096">
    <property type="entry name" value="DNAJ HOMOLOG 1, MITOCHONDRIAL-RELATED"/>
    <property type="match status" value="1"/>
</dbReference>
<protein>
    <recommendedName>
        <fullName evidence="2">J domain-containing protein</fullName>
    </recommendedName>
</protein>
<dbReference type="GO" id="GO:0005737">
    <property type="term" value="C:cytoplasm"/>
    <property type="evidence" value="ECO:0007669"/>
    <property type="project" value="TreeGrafter"/>
</dbReference>
<dbReference type="InterPro" id="IPR036869">
    <property type="entry name" value="J_dom_sf"/>
</dbReference>
<dbReference type="AlphaFoldDB" id="A0A438NGF5"/>
<dbReference type="SUPFAM" id="SSF46565">
    <property type="entry name" value="Chaperone J-domain"/>
    <property type="match status" value="1"/>
</dbReference>
<evidence type="ECO:0000313" key="4">
    <source>
        <dbReference type="Proteomes" id="UP000288859"/>
    </source>
</evidence>
<organism evidence="3 4">
    <name type="scientific">Exophiala mesophila</name>
    <name type="common">Black yeast-like fungus</name>
    <dbReference type="NCBI Taxonomy" id="212818"/>
    <lineage>
        <taxon>Eukaryota</taxon>
        <taxon>Fungi</taxon>
        <taxon>Dikarya</taxon>
        <taxon>Ascomycota</taxon>
        <taxon>Pezizomycotina</taxon>
        <taxon>Eurotiomycetes</taxon>
        <taxon>Chaetothyriomycetidae</taxon>
        <taxon>Chaetothyriales</taxon>
        <taxon>Herpotrichiellaceae</taxon>
        <taxon>Exophiala</taxon>
    </lineage>
</organism>
<feature type="region of interest" description="Disordered" evidence="1">
    <location>
        <begin position="184"/>
        <end position="240"/>
    </location>
</feature>
<sequence>MPCHYSVLGVSKASSNDEIKAAYRALVLTAHPDKGGDQAKFQEIQGAWETLRDPTKRQEYDRAQERQAQQDTERDQASRHRSHTHTYTRTYRHDRKNHDRPSRERREHAEAGGEKPRSKDDDDHVKTKTKTKTSPTTHHRKAKDDFWSKDDFWAKDDFWRRESSTQPGVRVSRHEFYYEYDSSKNKAHATRGGQDQPQATRQGEPRRSPVVTGERNKQPNRAPEADKSPSSHPYKVFTDDLENLRSEANTRLEGFDKGMEKMKEAVPKGTLHDRDLQLLNHVHKHLEKTVSCLTEAIADFSRLEAQPGNSHNQIRNYEKVKSRAKCDKAFVYDCGQLCVKVHKAGMELADRAAKLAILHLKPEEEIVLLDIAVAKLHSFLMANLGPLTYSKYR</sequence>
<dbReference type="GO" id="GO:0042026">
    <property type="term" value="P:protein refolding"/>
    <property type="evidence" value="ECO:0007669"/>
    <property type="project" value="TreeGrafter"/>
</dbReference>
<dbReference type="PRINTS" id="PR00625">
    <property type="entry name" value="JDOMAIN"/>
</dbReference>